<dbReference type="AlphaFoldDB" id="A0A0A1MVM9"/>
<evidence type="ECO:0000259" key="2">
    <source>
        <dbReference type="Pfam" id="PF13490"/>
    </source>
</evidence>
<dbReference type="EMBL" id="CDGG01000001">
    <property type="protein sequence ID" value="CEI82891.1"/>
    <property type="molecule type" value="Genomic_DNA"/>
</dbReference>
<feature type="transmembrane region" description="Helical" evidence="1">
    <location>
        <begin position="76"/>
        <end position="103"/>
    </location>
</feature>
<evidence type="ECO:0000313" key="4">
    <source>
        <dbReference type="Proteomes" id="UP000040453"/>
    </source>
</evidence>
<protein>
    <recommendedName>
        <fullName evidence="2">Putative zinc-finger domain-containing protein</fullName>
    </recommendedName>
</protein>
<keyword evidence="1" id="KW-1133">Transmembrane helix</keyword>
<keyword evidence="1" id="KW-0472">Membrane</keyword>
<dbReference type="InterPro" id="IPR027383">
    <property type="entry name" value="Znf_put"/>
</dbReference>
<accession>A0A0A1MVM9</accession>
<keyword evidence="1" id="KW-0812">Transmembrane</keyword>
<keyword evidence="4" id="KW-1185">Reference proteome</keyword>
<dbReference type="Pfam" id="PF13490">
    <property type="entry name" value="zf-HC2"/>
    <property type="match status" value="1"/>
</dbReference>
<dbReference type="RefSeq" id="WP_042532960.1">
    <property type="nucleotide sequence ID" value="NZ_CDGG01000001.1"/>
</dbReference>
<proteinExistence type="predicted"/>
<name>A0A0A1MVM9_9BACI</name>
<organism evidence="3 4">
    <name type="scientific">Oceanobacillus oncorhynchi</name>
    <dbReference type="NCBI Taxonomy" id="545501"/>
    <lineage>
        <taxon>Bacteria</taxon>
        <taxon>Bacillati</taxon>
        <taxon>Bacillota</taxon>
        <taxon>Bacilli</taxon>
        <taxon>Bacillales</taxon>
        <taxon>Bacillaceae</taxon>
        <taxon>Oceanobacillus</taxon>
    </lineage>
</organism>
<dbReference type="Proteomes" id="UP000040453">
    <property type="component" value="Unassembled WGS sequence"/>
</dbReference>
<feature type="domain" description="Putative zinc-finger" evidence="2">
    <location>
        <begin position="6"/>
        <end position="37"/>
    </location>
</feature>
<dbReference type="OrthoDB" id="6194834at2"/>
<evidence type="ECO:0000313" key="3">
    <source>
        <dbReference type="EMBL" id="CEI82891.1"/>
    </source>
</evidence>
<reference evidence="3 4" key="1">
    <citation type="submission" date="2014-11" db="EMBL/GenBank/DDBJ databases">
        <authorList>
            <person name="Urmite Genomes Urmite Genomes"/>
        </authorList>
    </citation>
    <scope>NUCLEOTIDE SEQUENCE [LARGE SCALE GENOMIC DNA]</scope>
    <source>
        <strain evidence="3 4">Oc5</strain>
    </source>
</reference>
<gene>
    <name evidence="3" type="ORF">BN997_02778</name>
</gene>
<sequence length="227" mass="26987">MNHSVFKDLVPSYIENLTSDETNKQMEEHMEQCAECREYFKEMQEDLIAEHTHEQKDEKRNIDYLKKVRSKNRRKIFMITGSLLALFLLLSIGYYFLFVHMWIADENNVETTIQQQNQTTTLTFQSKNDNRYLLAMLQPGDKEYIDTIIIYENWNILADTKLNYFSEVASDHQNGSEITYTFLDENTLLLPDGTEKKLTEEDIIHIQYKDRTKEIQLKDLYNAENNN</sequence>
<evidence type="ECO:0000256" key="1">
    <source>
        <dbReference type="SAM" id="Phobius"/>
    </source>
</evidence>
<dbReference type="STRING" id="545501.BN997_02778"/>